<evidence type="ECO:0000256" key="9">
    <source>
        <dbReference type="ARBA" id="ARBA00031395"/>
    </source>
</evidence>
<dbReference type="PIRSF" id="PIRSF006487">
    <property type="entry name" value="GcvT"/>
    <property type="match status" value="1"/>
</dbReference>
<dbReference type="GO" id="GO:0005960">
    <property type="term" value="C:glycine cleavage complex"/>
    <property type="evidence" value="ECO:0007669"/>
    <property type="project" value="InterPro"/>
</dbReference>
<organism evidence="15 16">
    <name type="scientific">Tilletia horrida</name>
    <dbReference type="NCBI Taxonomy" id="155126"/>
    <lineage>
        <taxon>Eukaryota</taxon>
        <taxon>Fungi</taxon>
        <taxon>Dikarya</taxon>
        <taxon>Basidiomycota</taxon>
        <taxon>Ustilaginomycotina</taxon>
        <taxon>Exobasidiomycetes</taxon>
        <taxon>Tilletiales</taxon>
        <taxon>Tilletiaceae</taxon>
        <taxon>Tilletia</taxon>
    </lineage>
</organism>
<dbReference type="FunFam" id="3.30.70.1400:FF:000001">
    <property type="entry name" value="Aminomethyltransferase"/>
    <property type="match status" value="1"/>
</dbReference>
<proteinExistence type="inferred from homology"/>
<evidence type="ECO:0000256" key="4">
    <source>
        <dbReference type="ARBA" id="ARBA00012616"/>
    </source>
</evidence>
<evidence type="ECO:0000259" key="14">
    <source>
        <dbReference type="Pfam" id="PF08669"/>
    </source>
</evidence>
<dbReference type="EC" id="2.1.2.10" evidence="4 12"/>
<dbReference type="Pfam" id="PF08669">
    <property type="entry name" value="GCV_T_C"/>
    <property type="match status" value="1"/>
</dbReference>
<dbReference type="GO" id="GO:0004047">
    <property type="term" value="F:aminomethyltransferase activity"/>
    <property type="evidence" value="ECO:0007669"/>
    <property type="project" value="UniProtKB-EC"/>
</dbReference>
<feature type="binding site" evidence="11">
    <location>
        <position position="262"/>
    </location>
    <ligand>
        <name>substrate</name>
    </ligand>
</feature>
<protein>
    <recommendedName>
        <fullName evidence="4 12">Aminomethyltransferase</fullName>
        <ecNumber evidence="4 12">2.1.2.10</ecNumber>
    </recommendedName>
    <alternativeName>
        <fullName evidence="9 12">Glycine cleavage system T protein</fullName>
    </alternativeName>
</protein>
<dbReference type="SUPFAM" id="SSF101790">
    <property type="entry name" value="Aminomethyltransferase beta-barrel domain"/>
    <property type="match status" value="1"/>
</dbReference>
<dbReference type="PANTHER" id="PTHR43757">
    <property type="entry name" value="AMINOMETHYLTRANSFERASE"/>
    <property type="match status" value="1"/>
</dbReference>
<dbReference type="NCBIfam" id="TIGR00528">
    <property type="entry name" value="gcvT"/>
    <property type="match status" value="1"/>
</dbReference>
<feature type="domain" description="Aminomethyltransferase C-terminal" evidence="14">
    <location>
        <begin position="348"/>
        <end position="427"/>
    </location>
</feature>
<dbReference type="GO" id="GO:0005739">
    <property type="term" value="C:mitochondrion"/>
    <property type="evidence" value="ECO:0007669"/>
    <property type="project" value="UniProtKB-SubCell"/>
</dbReference>
<keyword evidence="7 12" id="KW-0809">Transit peptide</keyword>
<dbReference type="Pfam" id="PF01571">
    <property type="entry name" value="GCV_T"/>
    <property type="match status" value="1"/>
</dbReference>
<feature type="domain" description="GCVT N-terminal" evidence="13">
    <location>
        <begin position="61"/>
        <end position="325"/>
    </location>
</feature>
<evidence type="ECO:0000256" key="2">
    <source>
        <dbReference type="ARBA" id="ARBA00008609"/>
    </source>
</evidence>
<dbReference type="FunFam" id="4.10.1250.10:FF:000002">
    <property type="entry name" value="Aminomethyltransferase"/>
    <property type="match status" value="1"/>
</dbReference>
<dbReference type="InterPro" id="IPR029043">
    <property type="entry name" value="GcvT/YgfZ_C"/>
</dbReference>
<dbReference type="EMBL" id="JAPDMQ010000057">
    <property type="protein sequence ID" value="KAK0537610.1"/>
    <property type="molecule type" value="Genomic_DNA"/>
</dbReference>
<comment type="function">
    <text evidence="12">The glycine cleavage system catalyzes the degradation of glycine.</text>
</comment>
<evidence type="ECO:0000256" key="3">
    <source>
        <dbReference type="ARBA" id="ARBA00011690"/>
    </source>
</evidence>
<dbReference type="FunFam" id="2.40.30.110:FF:000002">
    <property type="entry name" value="Aminomethyltransferase"/>
    <property type="match status" value="1"/>
</dbReference>
<accession>A0AAN6JME9</accession>
<evidence type="ECO:0000256" key="11">
    <source>
        <dbReference type="PIRSR" id="PIRSR006487-1"/>
    </source>
</evidence>
<dbReference type="GO" id="GO:0006546">
    <property type="term" value="P:glycine catabolic process"/>
    <property type="evidence" value="ECO:0007669"/>
    <property type="project" value="InterPro"/>
</dbReference>
<evidence type="ECO:0000313" key="15">
    <source>
        <dbReference type="EMBL" id="KAK0537610.1"/>
    </source>
</evidence>
<keyword evidence="16" id="KW-1185">Reference proteome</keyword>
<comment type="subunit">
    <text evidence="3 12">The glycine cleavage system is composed of four proteins: P, T, L and H.</text>
</comment>
<dbReference type="InterPro" id="IPR028896">
    <property type="entry name" value="GcvT/YgfZ/DmdA"/>
</dbReference>
<name>A0AAN6JME9_9BASI</name>
<comment type="subcellular location">
    <subcellularLocation>
        <location evidence="1 12">Mitochondrion</location>
    </subcellularLocation>
</comment>
<dbReference type="SUPFAM" id="SSF103025">
    <property type="entry name" value="Folate-binding domain"/>
    <property type="match status" value="1"/>
</dbReference>
<evidence type="ECO:0000256" key="8">
    <source>
        <dbReference type="ARBA" id="ARBA00023128"/>
    </source>
</evidence>
<dbReference type="NCBIfam" id="NF001567">
    <property type="entry name" value="PRK00389.1"/>
    <property type="match status" value="1"/>
</dbReference>
<dbReference type="PANTHER" id="PTHR43757:SF2">
    <property type="entry name" value="AMINOMETHYLTRANSFERASE, MITOCHONDRIAL"/>
    <property type="match status" value="1"/>
</dbReference>
<evidence type="ECO:0000256" key="1">
    <source>
        <dbReference type="ARBA" id="ARBA00004173"/>
    </source>
</evidence>
<comment type="similarity">
    <text evidence="2 12">Belongs to the GcvT family.</text>
</comment>
<keyword evidence="5 12" id="KW-0032">Aminotransferase</keyword>
<gene>
    <name evidence="15" type="primary">GCV1</name>
    <name evidence="15" type="ORF">OC842_001575</name>
</gene>
<dbReference type="GO" id="GO:0008483">
    <property type="term" value="F:transaminase activity"/>
    <property type="evidence" value="ECO:0007669"/>
    <property type="project" value="UniProtKB-KW"/>
</dbReference>
<keyword evidence="8 12" id="KW-0496">Mitochondrion</keyword>
<evidence type="ECO:0000256" key="6">
    <source>
        <dbReference type="ARBA" id="ARBA00022679"/>
    </source>
</evidence>
<dbReference type="Gene3D" id="2.40.30.110">
    <property type="entry name" value="Aminomethyltransferase beta-barrel domains"/>
    <property type="match status" value="1"/>
</dbReference>
<evidence type="ECO:0000256" key="7">
    <source>
        <dbReference type="ARBA" id="ARBA00022946"/>
    </source>
</evidence>
<reference evidence="15" key="1">
    <citation type="journal article" date="2023" name="PhytoFront">
        <title>Draft Genome Resources of Seven Strains of Tilletia horrida, Causal Agent of Kernel Smut of Rice.</title>
        <authorList>
            <person name="Khanal S."/>
            <person name="Antony Babu S."/>
            <person name="Zhou X.G."/>
        </authorList>
    </citation>
    <scope>NUCLEOTIDE SEQUENCE</scope>
    <source>
        <strain evidence="15">TX3</strain>
    </source>
</reference>
<evidence type="ECO:0000256" key="12">
    <source>
        <dbReference type="RuleBase" id="RU003981"/>
    </source>
</evidence>
<dbReference type="Gene3D" id="3.30.70.1400">
    <property type="entry name" value="Aminomethyltransferase beta-barrel domains"/>
    <property type="match status" value="1"/>
</dbReference>
<dbReference type="InterPro" id="IPR006222">
    <property type="entry name" value="GCVT_N"/>
</dbReference>
<evidence type="ECO:0000259" key="13">
    <source>
        <dbReference type="Pfam" id="PF01571"/>
    </source>
</evidence>
<dbReference type="InterPro" id="IPR013977">
    <property type="entry name" value="GcvT_C"/>
</dbReference>
<dbReference type="InterPro" id="IPR027266">
    <property type="entry name" value="TrmE/GcvT-like"/>
</dbReference>
<dbReference type="AlphaFoldDB" id="A0AAN6JME9"/>
<dbReference type="Gene3D" id="4.10.1250.10">
    <property type="entry name" value="Aminomethyltransferase fragment"/>
    <property type="match status" value="1"/>
</dbReference>
<dbReference type="Gene3D" id="3.30.1360.120">
    <property type="entry name" value="Probable tRNA modification gtpase trme, domain 1"/>
    <property type="match status" value="1"/>
</dbReference>
<evidence type="ECO:0000256" key="5">
    <source>
        <dbReference type="ARBA" id="ARBA00022576"/>
    </source>
</evidence>
<dbReference type="InterPro" id="IPR006223">
    <property type="entry name" value="GcvT"/>
</dbReference>
<dbReference type="Proteomes" id="UP001176521">
    <property type="component" value="Unassembled WGS sequence"/>
</dbReference>
<evidence type="ECO:0000313" key="16">
    <source>
        <dbReference type="Proteomes" id="UP001176521"/>
    </source>
</evidence>
<evidence type="ECO:0000256" key="10">
    <source>
        <dbReference type="ARBA" id="ARBA00047665"/>
    </source>
</evidence>
<keyword evidence="6 12" id="KW-0808">Transferase</keyword>
<comment type="catalytic activity">
    <reaction evidence="10 12">
        <text>N(6)-[(R)-S(8)-aminomethyldihydrolipoyl]-L-lysyl-[protein] + (6S)-5,6,7,8-tetrahydrofolate = N(6)-[(R)-dihydrolipoyl]-L-lysyl-[protein] + (6R)-5,10-methylene-5,6,7,8-tetrahydrofolate + NH4(+)</text>
        <dbReference type="Rhea" id="RHEA:16945"/>
        <dbReference type="Rhea" id="RHEA-COMP:10475"/>
        <dbReference type="Rhea" id="RHEA-COMP:10492"/>
        <dbReference type="ChEBI" id="CHEBI:15636"/>
        <dbReference type="ChEBI" id="CHEBI:28938"/>
        <dbReference type="ChEBI" id="CHEBI:57453"/>
        <dbReference type="ChEBI" id="CHEBI:83100"/>
        <dbReference type="ChEBI" id="CHEBI:83143"/>
        <dbReference type="EC" id="2.1.2.10"/>
    </reaction>
</comment>
<sequence length="434" mass="45582">MLARTTASRVLSRTSAAAAASPASLLLAQTARRRAAASAFSSSALLRDGAAAGGGLSRTGLYALHKKLGAKLVPFGGYEMPLTYAGTGQVASHHHVRKECGLFDVGHMVQHFFSGPGAQAFLQKLTPSSLSSLAPFTSTLSVLLNAQGGILDDTVVTKHADDRFYVVTNAGRRTEDLAWFESQLAEWSKNEAGSKGEVKHEVLDGWGLVALQGPKAADVLGKLLDGSVDLKALTFGKSAYGKLKGVECHIARGGYTGEDGFEISIPPEHTESITEALLAIEPTQPAGLAARDSLRLEAGMCLYGHDLDESVSPVEGALAWVVGKDRRASGDFLGAERVLKELKEGPPRRRVGLLIEAGPSAREGSAVLAEDGQTPIGVVTSGIPSPTLGKNIAMALVANGSHKAGTKLKVSVRNKIREAEVAKLPFVPSKFYRG</sequence>
<comment type="caution">
    <text evidence="15">The sequence shown here is derived from an EMBL/GenBank/DDBJ whole genome shotgun (WGS) entry which is preliminary data.</text>
</comment>